<feature type="compositionally biased region" description="Polar residues" evidence="6">
    <location>
        <begin position="1"/>
        <end position="10"/>
    </location>
</feature>
<comment type="pathway">
    <text evidence="1 5">Carotenoid biosynthesis.</text>
</comment>
<feature type="domain" description="Amine oxidase" evidence="7">
    <location>
        <begin position="55"/>
        <end position="523"/>
    </location>
</feature>
<protein>
    <submittedName>
        <fullName evidence="8">Phytoene desaturase</fullName>
    </submittedName>
</protein>
<name>A0ABT5C2M3_9BACT</name>
<dbReference type="PANTHER" id="PTHR43734">
    <property type="entry name" value="PHYTOENE DESATURASE"/>
    <property type="match status" value="1"/>
</dbReference>
<comment type="caution">
    <text evidence="8">The sequence shown here is derived from an EMBL/GenBank/DDBJ whole genome shotgun (WGS) entry which is preliminary data.</text>
</comment>
<evidence type="ECO:0000259" key="7">
    <source>
        <dbReference type="Pfam" id="PF01593"/>
    </source>
</evidence>
<feature type="region of interest" description="Disordered" evidence="6">
    <location>
        <begin position="1"/>
        <end position="35"/>
    </location>
</feature>
<keyword evidence="9" id="KW-1185">Reference proteome</keyword>
<keyword evidence="4 5" id="KW-0560">Oxidoreductase</keyword>
<gene>
    <name evidence="8" type="ORF">POL72_23150</name>
</gene>
<dbReference type="Proteomes" id="UP001217485">
    <property type="component" value="Unassembled WGS sequence"/>
</dbReference>
<dbReference type="Gene3D" id="3.50.50.60">
    <property type="entry name" value="FAD/NAD(P)-binding domain"/>
    <property type="match status" value="2"/>
</dbReference>
<dbReference type="SUPFAM" id="SSF51905">
    <property type="entry name" value="FAD/NAD(P)-binding domain"/>
    <property type="match status" value="1"/>
</dbReference>
<keyword evidence="3 5" id="KW-0125">Carotenoid biosynthesis</keyword>
<evidence type="ECO:0000256" key="3">
    <source>
        <dbReference type="ARBA" id="ARBA00022746"/>
    </source>
</evidence>
<dbReference type="Pfam" id="PF01593">
    <property type="entry name" value="Amino_oxidase"/>
    <property type="match status" value="1"/>
</dbReference>
<dbReference type="RefSeq" id="WP_272097685.1">
    <property type="nucleotide sequence ID" value="NZ_JAQNDK010000002.1"/>
</dbReference>
<evidence type="ECO:0000313" key="9">
    <source>
        <dbReference type="Proteomes" id="UP001217485"/>
    </source>
</evidence>
<dbReference type="InterPro" id="IPR002937">
    <property type="entry name" value="Amino_oxidase"/>
</dbReference>
<evidence type="ECO:0000256" key="2">
    <source>
        <dbReference type="ARBA" id="ARBA00006046"/>
    </source>
</evidence>
<evidence type="ECO:0000256" key="1">
    <source>
        <dbReference type="ARBA" id="ARBA00004829"/>
    </source>
</evidence>
<dbReference type="InterPro" id="IPR036188">
    <property type="entry name" value="FAD/NAD-bd_sf"/>
</dbReference>
<dbReference type="EMBL" id="JAQNDK010000002">
    <property type="protein sequence ID" value="MDC0680655.1"/>
    <property type="molecule type" value="Genomic_DNA"/>
</dbReference>
<sequence>MQNTSASSAQDPAHPAGPDGSPGDETAASPRAARARGVLRGARAPRAVVIGSGFGGLAAAVRLGVRGYDVTVVEKLDAPGGRAYVHRQDGFTFDAGPTVITAPFLLEELWQLCGRKMADDIELRPVTPFYRIRFHDGATFDYTGDAAAMRAEVARLSPGDVEGYERFVRRSEAIFRVGFEELAHVPFGSWADMARIVPDMVRLESYRTVYGLVAKHVKDDRLRQVLSFHPLLVGGNPFSTTSIYSLIAFLERNWGVHFPIGGTGALVKGLVSLIEGLGGTVRCGAEVRRISVEGGRARGVELASGERLAADVVVSNADSAWTYRHLVPPEARKRWTDRRIERQRYSMSLFVWYFGTRRQYPDVAHHTILLGPRYRPLLEDIFEKHVLADDFSLYLHRPTATDPALAPPGCDAFYVLSPVPNLLSGTHWPTAQERYRRSISALLEATVLPGLEGALASSRLLTPQDFQDRLLSFRGAAFGPEPVLTQSAFFRPHNASEDVERLYLVGAGTHPGAGLPGVLSSARVLDRVVPDASKLA</sequence>
<organism evidence="8 9">
    <name type="scientific">Sorangium atrum</name>
    <dbReference type="NCBI Taxonomy" id="2995308"/>
    <lineage>
        <taxon>Bacteria</taxon>
        <taxon>Pseudomonadati</taxon>
        <taxon>Myxococcota</taxon>
        <taxon>Polyangia</taxon>
        <taxon>Polyangiales</taxon>
        <taxon>Polyangiaceae</taxon>
        <taxon>Sorangium</taxon>
    </lineage>
</organism>
<dbReference type="NCBIfam" id="TIGR02734">
    <property type="entry name" value="crtI_fam"/>
    <property type="match status" value="1"/>
</dbReference>
<evidence type="ECO:0000313" key="8">
    <source>
        <dbReference type="EMBL" id="MDC0680655.1"/>
    </source>
</evidence>
<dbReference type="PANTHER" id="PTHR43734:SF3">
    <property type="entry name" value="B-CAROTENE KETOLASE"/>
    <property type="match status" value="1"/>
</dbReference>
<reference evidence="8 9" key="1">
    <citation type="submission" date="2023-01" db="EMBL/GenBank/DDBJ databases">
        <title>Minimal conservation of predation-associated metabolite biosynthetic gene clusters underscores biosynthetic potential of Myxococcota including descriptions for ten novel species: Archangium lansinium sp. nov., Myxococcus landrumus sp. nov., Nannocystis bai.</title>
        <authorList>
            <person name="Ahearne A."/>
            <person name="Stevens C."/>
            <person name="Dowd S."/>
        </authorList>
    </citation>
    <scope>NUCLEOTIDE SEQUENCE [LARGE SCALE GENOMIC DNA]</scope>
    <source>
        <strain evidence="8 9">WIWO2</strain>
    </source>
</reference>
<evidence type="ECO:0000256" key="4">
    <source>
        <dbReference type="ARBA" id="ARBA00023002"/>
    </source>
</evidence>
<proteinExistence type="inferred from homology"/>
<accession>A0ABT5C2M3</accession>
<evidence type="ECO:0000256" key="6">
    <source>
        <dbReference type="SAM" id="MobiDB-lite"/>
    </source>
</evidence>
<dbReference type="InterPro" id="IPR014105">
    <property type="entry name" value="Carotenoid/retinoid_OxRdtase"/>
</dbReference>
<comment type="similarity">
    <text evidence="2 5">Belongs to the carotenoid/retinoid oxidoreductase family.</text>
</comment>
<evidence type="ECO:0000256" key="5">
    <source>
        <dbReference type="RuleBase" id="RU362075"/>
    </source>
</evidence>